<dbReference type="STRING" id="1117702.AQZ52_06770"/>
<keyword evidence="2" id="KW-0732">Signal</keyword>
<evidence type="ECO:0000313" key="4">
    <source>
        <dbReference type="EMBL" id="KUR72900.1"/>
    </source>
</evidence>
<dbReference type="Gene3D" id="3.40.710.10">
    <property type="entry name" value="DD-peptidase/beta-lactamase superfamily"/>
    <property type="match status" value="1"/>
</dbReference>
<dbReference type="AlphaFoldDB" id="A0A117UXZ0"/>
<dbReference type="Pfam" id="PF00144">
    <property type="entry name" value="Beta-lactamase"/>
    <property type="match status" value="1"/>
</dbReference>
<evidence type="ECO:0000259" key="3">
    <source>
        <dbReference type="Pfam" id="PF00144"/>
    </source>
</evidence>
<dbReference type="InterPro" id="IPR050789">
    <property type="entry name" value="Diverse_Enzym_Activities"/>
</dbReference>
<sequence length="371" mass="39794">MRILGALFVSILAPAASAQTQATPTALAIDEARLAAAMQAADFAGTLLIAKGDRIVFERAYGTVEPGGTAPHRLGRIWRWASVSKQITATLAMQEAAAGRLDLDQPITRYLPRSKAPHADILTSRMLMQHVSGLRSTDDGPLGTDGWNPFYSAPLGSLETGVPWCEGPTGKPDSPPPAAFRYGDCDFILMGAVLEAITGKTYAQLIRERIAKPLGLRSVGVFPTRKTTVPGFESGKPESRAFHLENFGPAGALYGTTHDLFAFDRALMTGKLIPSALRAQMWDGQPRYGYTALGQWSYDAAIKGCEGAGLHLVERRGHIGGVSLRNIILPEHDMVVIMTWNRGGAEEGFGEVWQQAGLAHDVLAATLCKAS</sequence>
<gene>
    <name evidence="4" type="ORF">AQZ52_06770</name>
</gene>
<dbReference type="PANTHER" id="PTHR43283">
    <property type="entry name" value="BETA-LACTAMASE-RELATED"/>
    <property type="match status" value="1"/>
</dbReference>
<organism evidence="4 5">
    <name type="scientific">Novosphingobium fuchskuhlense</name>
    <dbReference type="NCBI Taxonomy" id="1117702"/>
    <lineage>
        <taxon>Bacteria</taxon>
        <taxon>Pseudomonadati</taxon>
        <taxon>Pseudomonadota</taxon>
        <taxon>Alphaproteobacteria</taxon>
        <taxon>Sphingomonadales</taxon>
        <taxon>Sphingomonadaceae</taxon>
        <taxon>Novosphingobium</taxon>
    </lineage>
</organism>
<dbReference type="PANTHER" id="PTHR43283:SF11">
    <property type="entry name" value="BETA-LACTAMASE-RELATED DOMAIN-CONTAINING PROTEIN"/>
    <property type="match status" value="1"/>
</dbReference>
<keyword evidence="5" id="KW-1185">Reference proteome</keyword>
<protein>
    <recommendedName>
        <fullName evidence="3">Beta-lactamase-related domain-containing protein</fullName>
    </recommendedName>
</protein>
<keyword evidence="1" id="KW-0378">Hydrolase</keyword>
<dbReference type="InterPro" id="IPR001466">
    <property type="entry name" value="Beta-lactam-related"/>
</dbReference>
<dbReference type="EMBL" id="LLZS01000003">
    <property type="protein sequence ID" value="KUR72900.1"/>
    <property type="molecule type" value="Genomic_DNA"/>
</dbReference>
<dbReference type="Proteomes" id="UP000058012">
    <property type="component" value="Unassembled WGS sequence"/>
</dbReference>
<feature type="domain" description="Beta-lactamase-related" evidence="3">
    <location>
        <begin position="36"/>
        <end position="356"/>
    </location>
</feature>
<evidence type="ECO:0000256" key="2">
    <source>
        <dbReference type="SAM" id="SignalP"/>
    </source>
</evidence>
<evidence type="ECO:0000313" key="5">
    <source>
        <dbReference type="Proteomes" id="UP000058012"/>
    </source>
</evidence>
<name>A0A117UXZ0_9SPHN</name>
<accession>A0A117UXZ0</accession>
<proteinExistence type="predicted"/>
<comment type="caution">
    <text evidence="4">The sequence shown here is derived from an EMBL/GenBank/DDBJ whole genome shotgun (WGS) entry which is preliminary data.</text>
</comment>
<dbReference type="GO" id="GO:0016787">
    <property type="term" value="F:hydrolase activity"/>
    <property type="evidence" value="ECO:0007669"/>
    <property type="project" value="UniProtKB-KW"/>
</dbReference>
<dbReference type="SUPFAM" id="SSF56601">
    <property type="entry name" value="beta-lactamase/transpeptidase-like"/>
    <property type="match status" value="1"/>
</dbReference>
<dbReference type="InterPro" id="IPR012338">
    <property type="entry name" value="Beta-lactam/transpept-like"/>
</dbReference>
<feature type="chain" id="PRO_5007157089" description="Beta-lactamase-related domain-containing protein" evidence="2">
    <location>
        <begin position="19"/>
        <end position="371"/>
    </location>
</feature>
<evidence type="ECO:0000256" key="1">
    <source>
        <dbReference type="ARBA" id="ARBA00022801"/>
    </source>
</evidence>
<feature type="signal peptide" evidence="2">
    <location>
        <begin position="1"/>
        <end position="18"/>
    </location>
</feature>
<reference evidence="4 5" key="1">
    <citation type="submission" date="2015-10" db="EMBL/GenBank/DDBJ databases">
        <title>Draft genome sequence of Novosphingobium fuchskuhlense DSM 25065 isolated from a surface water sample of the southwest basin of Lake Grosse Fuchskuhle.</title>
        <authorList>
            <person name="Ruckert C."/>
            <person name="Winkler A."/>
            <person name="Glaeser J."/>
            <person name="Grossart H.-P."/>
            <person name="Kalinowski J."/>
            <person name="Glaeser S."/>
        </authorList>
    </citation>
    <scope>NUCLEOTIDE SEQUENCE [LARGE SCALE GENOMIC DNA]</scope>
    <source>
        <strain evidence="4 5">FNE08-7</strain>
    </source>
</reference>